<dbReference type="CDD" id="cd02440">
    <property type="entry name" value="AdoMet_MTases"/>
    <property type="match status" value="1"/>
</dbReference>
<dbReference type="Pfam" id="PF08100">
    <property type="entry name" value="Dimerisation"/>
    <property type="match status" value="1"/>
</dbReference>
<dbReference type="InterPro" id="IPR016461">
    <property type="entry name" value="COMT-like"/>
</dbReference>
<evidence type="ECO:0000256" key="1">
    <source>
        <dbReference type="ARBA" id="ARBA00022603"/>
    </source>
</evidence>
<dbReference type="Proteomes" id="UP000658793">
    <property type="component" value="Unassembled WGS sequence"/>
</dbReference>
<feature type="domain" description="O-methyltransferase C-terminal" evidence="4">
    <location>
        <begin position="119"/>
        <end position="329"/>
    </location>
</feature>
<accession>A0ABQ1HEJ6</accession>
<dbReference type="RefSeq" id="WP_188493257.1">
    <property type="nucleotide sequence ID" value="NZ_BMGA01000002.1"/>
</dbReference>
<dbReference type="GO" id="GO:0008168">
    <property type="term" value="F:methyltransferase activity"/>
    <property type="evidence" value="ECO:0007669"/>
    <property type="project" value="UniProtKB-KW"/>
</dbReference>
<feature type="domain" description="O-methyltransferase dimerisation" evidence="5">
    <location>
        <begin position="15"/>
        <end position="89"/>
    </location>
</feature>
<sequence length="347" mass="38656">MKNQTNQPSPAVIMQIGSGFWASKILLAAVNFELFTHLARKESMSAREIKDLLKLNCTDRHLFDFLDALFCFGFLKRDGFLETAQYSNSLDTGTFLDKEKTSYMGGMLEMMNNRLYGFWGNLEEGLKTGLVQNEAKNGGEPIFESLYKDPKLLKGFVNAMTGIQIGNFMALAQKFDFSKYKTFLDVGGSAGILSTMVAKYNSNMSCTTFDLPAVEAMANETIQKFEVSAQVKAVSGDFFTDSFPKADVITMGNILHDWNEENKLMLMQKAYDALPDGGVFIAIESVIDNERKQNVFGLMMSLNMLIETADGFDYTFDDFNKWAKQIGFKSTSSLGLTGPTSAVIAYK</sequence>
<dbReference type="InterPro" id="IPR012967">
    <property type="entry name" value="COMT_dimerisation"/>
</dbReference>
<dbReference type="InterPro" id="IPR029063">
    <property type="entry name" value="SAM-dependent_MTases_sf"/>
</dbReference>
<reference evidence="7" key="1">
    <citation type="journal article" date="2019" name="Int. J. Syst. Evol. Microbiol.">
        <title>The Global Catalogue of Microorganisms (GCM) 10K type strain sequencing project: providing services to taxonomists for standard genome sequencing and annotation.</title>
        <authorList>
            <consortium name="The Broad Institute Genomics Platform"/>
            <consortium name="The Broad Institute Genome Sequencing Center for Infectious Disease"/>
            <person name="Wu L."/>
            <person name="Ma J."/>
        </authorList>
    </citation>
    <scope>NUCLEOTIDE SEQUENCE [LARGE SCALE GENOMIC DNA]</scope>
    <source>
        <strain evidence="7">CGMCC 1.12811</strain>
    </source>
</reference>
<evidence type="ECO:0000259" key="4">
    <source>
        <dbReference type="Pfam" id="PF00891"/>
    </source>
</evidence>
<dbReference type="GO" id="GO:0032259">
    <property type="term" value="P:methylation"/>
    <property type="evidence" value="ECO:0007669"/>
    <property type="project" value="UniProtKB-KW"/>
</dbReference>
<keyword evidence="1 6" id="KW-0489">Methyltransferase</keyword>
<dbReference type="EMBL" id="BMGA01000002">
    <property type="protein sequence ID" value="GGA72162.1"/>
    <property type="molecule type" value="Genomic_DNA"/>
</dbReference>
<dbReference type="PIRSF" id="PIRSF005739">
    <property type="entry name" value="O-mtase"/>
    <property type="match status" value="1"/>
</dbReference>
<dbReference type="Pfam" id="PF00891">
    <property type="entry name" value="Methyltransf_2"/>
    <property type="match status" value="1"/>
</dbReference>
<evidence type="ECO:0000259" key="5">
    <source>
        <dbReference type="Pfam" id="PF08100"/>
    </source>
</evidence>
<gene>
    <name evidence="6" type="ORF">GCM10008015_11020</name>
</gene>
<evidence type="ECO:0000313" key="7">
    <source>
        <dbReference type="Proteomes" id="UP000658793"/>
    </source>
</evidence>
<name>A0ABQ1HEJ6_9FLAO</name>
<evidence type="ECO:0000256" key="2">
    <source>
        <dbReference type="ARBA" id="ARBA00022679"/>
    </source>
</evidence>
<comment type="caution">
    <text evidence="6">The sequence shown here is derived from an EMBL/GenBank/DDBJ whole genome shotgun (WGS) entry which is preliminary data.</text>
</comment>
<dbReference type="InterPro" id="IPR036388">
    <property type="entry name" value="WH-like_DNA-bd_sf"/>
</dbReference>
<dbReference type="PROSITE" id="PS51683">
    <property type="entry name" value="SAM_OMT_II"/>
    <property type="match status" value="1"/>
</dbReference>
<proteinExistence type="predicted"/>
<dbReference type="SUPFAM" id="SSF53335">
    <property type="entry name" value="S-adenosyl-L-methionine-dependent methyltransferases"/>
    <property type="match status" value="1"/>
</dbReference>
<dbReference type="PANTHER" id="PTHR11746">
    <property type="entry name" value="O-METHYLTRANSFERASE"/>
    <property type="match status" value="1"/>
</dbReference>
<dbReference type="InterPro" id="IPR001077">
    <property type="entry name" value="COMT_C"/>
</dbReference>
<protein>
    <submittedName>
        <fullName evidence="6">Methyltransferase/methylase</fullName>
    </submittedName>
</protein>
<evidence type="ECO:0000313" key="6">
    <source>
        <dbReference type="EMBL" id="GGA72162.1"/>
    </source>
</evidence>
<dbReference type="Gene3D" id="3.40.50.150">
    <property type="entry name" value="Vaccinia Virus protein VP39"/>
    <property type="match status" value="1"/>
</dbReference>
<keyword evidence="7" id="KW-1185">Reference proteome</keyword>
<dbReference type="Gene3D" id="1.10.10.10">
    <property type="entry name" value="Winged helix-like DNA-binding domain superfamily/Winged helix DNA-binding domain"/>
    <property type="match status" value="1"/>
</dbReference>
<keyword evidence="3" id="KW-0949">S-adenosyl-L-methionine</keyword>
<evidence type="ECO:0000256" key="3">
    <source>
        <dbReference type="ARBA" id="ARBA00022691"/>
    </source>
</evidence>
<organism evidence="6 7">
    <name type="scientific">Flavobacterium palustre</name>
    <dbReference type="NCBI Taxonomy" id="1476463"/>
    <lineage>
        <taxon>Bacteria</taxon>
        <taxon>Pseudomonadati</taxon>
        <taxon>Bacteroidota</taxon>
        <taxon>Flavobacteriia</taxon>
        <taxon>Flavobacteriales</taxon>
        <taxon>Flavobacteriaceae</taxon>
        <taxon>Flavobacterium</taxon>
    </lineage>
</organism>
<keyword evidence="2" id="KW-0808">Transferase</keyword>